<comment type="similarity">
    <text evidence="5">Belongs to the CofC family.</text>
</comment>
<dbReference type="InterPro" id="IPR029044">
    <property type="entry name" value="Nucleotide-diphossugar_trans"/>
</dbReference>
<evidence type="ECO:0000256" key="4">
    <source>
        <dbReference type="ARBA" id="ARBA00023134"/>
    </source>
</evidence>
<keyword evidence="4 5" id="KW-0342">GTP-binding</keyword>
<sequence length="214" mass="24171">MKFKANIVIPVKKLSNSKKRLSKILQSHQRQLLVLVMLEDIIRKLNNSDFINKIYILTDDEILKKTSSYSNVEVVLQEYGLDVNSALTQFLKNISSEAESLPAVIIPSDIPLIKRETMEEVIKKISQSKQCAVISPAHDNGTNLIGLPANRVINFHYGLNSFREHVTEILNKGLNPLIYDLADLELDLDTPEDVYQLVQSGVHCKTAVYLTKIL</sequence>
<evidence type="ECO:0000313" key="6">
    <source>
        <dbReference type="EMBL" id="WEU40130.1"/>
    </source>
</evidence>
<dbReference type="NCBIfam" id="TIGR03552">
    <property type="entry name" value="F420_cofC"/>
    <property type="match status" value="1"/>
</dbReference>
<dbReference type="GO" id="GO:0052645">
    <property type="term" value="P:F420-0 metabolic process"/>
    <property type="evidence" value="ECO:0007669"/>
    <property type="project" value="UniProtKB-UniRule"/>
</dbReference>
<comment type="catalytic activity">
    <reaction evidence="5">
        <text>(2S)-2-phospholactate + GTP + H(+) = (2S)-lactyl-2-diphospho-5'-guanosine + diphosphate</text>
        <dbReference type="Rhea" id="RHEA:63424"/>
        <dbReference type="ChEBI" id="CHEBI:15378"/>
        <dbReference type="ChEBI" id="CHEBI:33019"/>
        <dbReference type="ChEBI" id="CHEBI:37565"/>
        <dbReference type="ChEBI" id="CHEBI:59435"/>
        <dbReference type="ChEBI" id="CHEBI:59906"/>
        <dbReference type="EC" id="2.7.7.68"/>
    </reaction>
</comment>
<dbReference type="GO" id="GO:0043814">
    <property type="term" value="F:phospholactate guanylyltransferase activity"/>
    <property type="evidence" value="ECO:0007669"/>
    <property type="project" value="UniProtKB-EC"/>
</dbReference>
<proteinExistence type="inferred from homology"/>
<dbReference type="InterPro" id="IPR002835">
    <property type="entry name" value="CofC"/>
</dbReference>
<dbReference type="KEGG" id="oyw:OdinLCB4_006575"/>
<keyword evidence="2 5" id="KW-0548">Nucleotidyltransferase</keyword>
<accession>A0AAF0D1W4</accession>
<dbReference type="PANTHER" id="PTHR40392">
    <property type="entry name" value="2-PHOSPHO-L-LACTATE GUANYLYLTRANSFERASE"/>
    <property type="match status" value="1"/>
</dbReference>
<dbReference type="EC" id="2.7.7.68" evidence="5"/>
<keyword evidence="3 5" id="KW-0547">Nucleotide-binding</keyword>
<name>A0AAF0D1W4_ODILC</name>
<keyword evidence="1 5" id="KW-0808">Transferase</keyword>
<dbReference type="Gene3D" id="3.90.550.10">
    <property type="entry name" value="Spore Coat Polysaccharide Biosynthesis Protein SpsA, Chain A"/>
    <property type="match status" value="1"/>
</dbReference>
<dbReference type="GO" id="GO:0005525">
    <property type="term" value="F:GTP binding"/>
    <property type="evidence" value="ECO:0007669"/>
    <property type="project" value="UniProtKB-KW"/>
</dbReference>
<dbReference type="PANTHER" id="PTHR40392:SF1">
    <property type="entry name" value="2-PHOSPHO-L-LACTATE GUANYLYLTRANSFERASE"/>
    <property type="match status" value="1"/>
</dbReference>
<evidence type="ECO:0000256" key="1">
    <source>
        <dbReference type="ARBA" id="ARBA00022679"/>
    </source>
</evidence>
<evidence type="ECO:0000256" key="2">
    <source>
        <dbReference type="ARBA" id="ARBA00022695"/>
    </source>
</evidence>
<reference evidence="6" key="2">
    <citation type="journal article" date="2022" name="Nat. Microbiol.">
        <title>A closed Candidatus Odinarchaeum chromosome exposes Asgard archaeal viruses.</title>
        <authorList>
            <person name="Tamarit D."/>
            <person name="Caceres E.F."/>
            <person name="Krupovic M."/>
            <person name="Nijland R."/>
            <person name="Eme L."/>
            <person name="Robinson N.P."/>
            <person name="Ettema T.J.G."/>
        </authorList>
    </citation>
    <scope>NUCLEOTIDE SEQUENCE</scope>
    <source>
        <strain evidence="6">LCB_4</strain>
    </source>
</reference>
<comment type="subunit">
    <text evidence="5">Homodimer.</text>
</comment>
<dbReference type="EMBL" id="CP091871">
    <property type="protein sequence ID" value="WEU40130.1"/>
    <property type="molecule type" value="Genomic_DNA"/>
</dbReference>
<dbReference type="Pfam" id="PF01983">
    <property type="entry name" value="CofC"/>
    <property type="match status" value="1"/>
</dbReference>
<gene>
    <name evidence="5 6" type="primary">cofC</name>
    <name evidence="6" type="ORF">OdinLCB4_006575</name>
</gene>
<evidence type="ECO:0000313" key="7">
    <source>
        <dbReference type="Proteomes" id="UP000186851"/>
    </source>
</evidence>
<reference evidence="6" key="1">
    <citation type="journal article" date="2017" name="Nature">
        <title>Asgard archaea illuminate the origin of eukaryotic cellular complexity.</title>
        <authorList>
            <person name="Zaremba-Niedzwiedzka K."/>
            <person name="Caceres E.F."/>
            <person name="Saw J.H."/>
            <person name="Backstrom D."/>
            <person name="Juzokaite L."/>
            <person name="Vancaester E."/>
            <person name="Seitz K.W."/>
            <person name="Anantharaman K."/>
            <person name="Starnawski P."/>
            <person name="Kjeldsen K.U."/>
            <person name="Scott M.B."/>
            <person name="Nunoura T."/>
            <person name="Banfield J.F."/>
            <person name="Schramm A."/>
            <person name="Baker B.J."/>
            <person name="Spang A."/>
            <person name="Ettema T.J.G."/>
        </authorList>
    </citation>
    <scope>NUCLEOTIDE SEQUENCE</scope>
    <source>
        <strain evidence="6">LCB_4</strain>
    </source>
</reference>
<dbReference type="AlphaFoldDB" id="A0AAF0D1W4"/>
<dbReference type="Proteomes" id="UP000186851">
    <property type="component" value="Chromosome"/>
</dbReference>
<comment type="pathway">
    <text evidence="5">Cofactor biosynthesis; coenzyme F420 biosynthesis.</text>
</comment>
<dbReference type="SUPFAM" id="SSF53448">
    <property type="entry name" value="Nucleotide-diphospho-sugar transferases"/>
    <property type="match status" value="1"/>
</dbReference>
<protein>
    <recommendedName>
        <fullName evidence="5">2-phospho-L-lactate guanylyltransferase</fullName>
        <shortName evidence="5">LP guanylyltransferase</shortName>
        <ecNumber evidence="5">2.7.7.68</ecNumber>
    </recommendedName>
</protein>
<evidence type="ECO:0000256" key="5">
    <source>
        <dbReference type="HAMAP-Rule" id="MF_02114"/>
    </source>
</evidence>
<evidence type="ECO:0000256" key="3">
    <source>
        <dbReference type="ARBA" id="ARBA00022741"/>
    </source>
</evidence>
<dbReference type="HAMAP" id="MF_02114">
    <property type="entry name" value="CofC"/>
    <property type="match status" value="1"/>
</dbReference>
<organism evidence="6 7">
    <name type="scientific">Odinarchaeota yellowstonii (strain LCB_4)</name>
    <dbReference type="NCBI Taxonomy" id="1841599"/>
    <lineage>
        <taxon>Archaea</taxon>
        <taxon>Promethearchaeati</taxon>
        <taxon>Candidatus Odinarchaeota</taxon>
        <taxon>Candidatus Odinarchaeia</taxon>
        <taxon>Candidatus Odinarchaeales</taxon>
        <taxon>Candidatus Odinarchaeaceae</taxon>
        <taxon>Candidatus Odinarchaeum</taxon>
    </lineage>
</organism>
<comment type="function">
    <text evidence="5">Guanylyltransferase that catalyzes the activation of (2S)-2-phospholactate (2-PL) as (2S)-lactyl-2-diphospho-5'-guanosine, via the condensation of 2-PL with GTP. It is involved in the biosynthesis of coenzyme F420, a hydride carrier cofactor.</text>
</comment>